<feature type="compositionally biased region" description="Polar residues" evidence="1">
    <location>
        <begin position="712"/>
        <end position="735"/>
    </location>
</feature>
<dbReference type="Proteomes" id="UP000762676">
    <property type="component" value="Unassembled WGS sequence"/>
</dbReference>
<dbReference type="EMBL" id="BMAT01002632">
    <property type="protein sequence ID" value="GFS10715.1"/>
    <property type="molecule type" value="Genomic_DNA"/>
</dbReference>
<dbReference type="SUPFAM" id="SSF101898">
    <property type="entry name" value="NHL repeat"/>
    <property type="match status" value="1"/>
</dbReference>
<feature type="compositionally biased region" description="Polar residues" evidence="1">
    <location>
        <begin position="905"/>
        <end position="918"/>
    </location>
</feature>
<feature type="compositionally biased region" description="Low complexity" evidence="1">
    <location>
        <begin position="156"/>
        <end position="188"/>
    </location>
</feature>
<feature type="compositionally biased region" description="Polar residues" evidence="1">
    <location>
        <begin position="28"/>
        <end position="41"/>
    </location>
</feature>
<comment type="caution">
    <text evidence="2">The sequence shown here is derived from an EMBL/GenBank/DDBJ whole genome shotgun (WGS) entry which is preliminary data.</text>
</comment>
<feature type="compositionally biased region" description="Basic and acidic residues" evidence="1">
    <location>
        <begin position="7"/>
        <end position="19"/>
    </location>
</feature>
<feature type="region of interest" description="Disordered" evidence="1">
    <location>
        <begin position="814"/>
        <end position="935"/>
    </location>
</feature>
<dbReference type="InterPro" id="IPR011042">
    <property type="entry name" value="6-blade_b-propeller_TolB-like"/>
</dbReference>
<feature type="compositionally biased region" description="Polar residues" evidence="1">
    <location>
        <begin position="64"/>
        <end position="81"/>
    </location>
</feature>
<evidence type="ECO:0000256" key="1">
    <source>
        <dbReference type="SAM" id="MobiDB-lite"/>
    </source>
</evidence>
<feature type="compositionally biased region" description="Low complexity" evidence="1">
    <location>
        <begin position="89"/>
        <end position="140"/>
    </location>
</feature>
<feature type="compositionally biased region" description="Polar residues" evidence="1">
    <location>
        <begin position="862"/>
        <end position="872"/>
    </location>
</feature>
<dbReference type="Gene3D" id="2.120.10.30">
    <property type="entry name" value="TolB, C-terminal domain"/>
    <property type="match status" value="1"/>
</dbReference>
<feature type="region of interest" description="Disordered" evidence="1">
    <location>
        <begin position="712"/>
        <end position="737"/>
    </location>
</feature>
<feature type="compositionally biased region" description="Low complexity" evidence="1">
    <location>
        <begin position="321"/>
        <end position="342"/>
    </location>
</feature>
<organism evidence="2 3">
    <name type="scientific">Elysia marginata</name>
    <dbReference type="NCBI Taxonomy" id="1093978"/>
    <lineage>
        <taxon>Eukaryota</taxon>
        <taxon>Metazoa</taxon>
        <taxon>Spiralia</taxon>
        <taxon>Lophotrochozoa</taxon>
        <taxon>Mollusca</taxon>
        <taxon>Gastropoda</taxon>
        <taxon>Heterobranchia</taxon>
        <taxon>Euthyneura</taxon>
        <taxon>Panpulmonata</taxon>
        <taxon>Sacoglossa</taxon>
        <taxon>Placobranchoidea</taxon>
        <taxon>Plakobranchidae</taxon>
        <taxon>Elysia</taxon>
    </lineage>
</organism>
<feature type="compositionally biased region" description="Polar residues" evidence="1">
    <location>
        <begin position="363"/>
        <end position="385"/>
    </location>
</feature>
<proteinExistence type="predicted"/>
<feature type="region of interest" description="Disordered" evidence="1">
    <location>
        <begin position="1"/>
        <end position="446"/>
    </location>
</feature>
<feature type="compositionally biased region" description="Basic and acidic residues" evidence="1">
    <location>
        <begin position="268"/>
        <end position="282"/>
    </location>
</feature>
<feature type="compositionally biased region" description="Basic and acidic residues" evidence="1">
    <location>
        <begin position="614"/>
        <end position="626"/>
    </location>
</feature>
<feature type="compositionally biased region" description="Polar residues" evidence="1">
    <location>
        <begin position="406"/>
        <end position="423"/>
    </location>
</feature>
<feature type="compositionally biased region" description="Basic and acidic residues" evidence="1">
    <location>
        <begin position="289"/>
        <end position="299"/>
    </location>
</feature>
<feature type="compositionally biased region" description="Polar residues" evidence="1">
    <location>
        <begin position="838"/>
        <end position="849"/>
    </location>
</feature>
<reference evidence="2 3" key="1">
    <citation type="journal article" date="2021" name="Elife">
        <title>Chloroplast acquisition without the gene transfer in kleptoplastic sea slugs, Plakobranchus ocellatus.</title>
        <authorList>
            <person name="Maeda T."/>
            <person name="Takahashi S."/>
            <person name="Yoshida T."/>
            <person name="Shimamura S."/>
            <person name="Takaki Y."/>
            <person name="Nagai Y."/>
            <person name="Toyoda A."/>
            <person name="Suzuki Y."/>
            <person name="Arimoto A."/>
            <person name="Ishii H."/>
            <person name="Satoh N."/>
            <person name="Nishiyama T."/>
            <person name="Hasebe M."/>
            <person name="Maruyama T."/>
            <person name="Minagawa J."/>
            <person name="Obokata J."/>
            <person name="Shigenobu S."/>
        </authorList>
    </citation>
    <scope>NUCLEOTIDE SEQUENCE [LARGE SCALE GENOMIC DNA]</scope>
</reference>
<gene>
    <name evidence="2" type="ORF">ElyMa_001330300</name>
</gene>
<keyword evidence="3" id="KW-1185">Reference proteome</keyword>
<accession>A0AAV4ILZ6</accession>
<feature type="compositionally biased region" description="Low complexity" evidence="1">
    <location>
        <begin position="873"/>
        <end position="898"/>
    </location>
</feature>
<evidence type="ECO:0000313" key="3">
    <source>
        <dbReference type="Proteomes" id="UP000762676"/>
    </source>
</evidence>
<feature type="region of interest" description="Disordered" evidence="1">
    <location>
        <begin position="571"/>
        <end position="643"/>
    </location>
</feature>
<evidence type="ECO:0000313" key="2">
    <source>
        <dbReference type="EMBL" id="GFS10715.1"/>
    </source>
</evidence>
<feature type="compositionally biased region" description="Low complexity" evidence="1">
    <location>
        <begin position="202"/>
        <end position="216"/>
    </location>
</feature>
<protein>
    <submittedName>
        <fullName evidence="2">Central repeat-containing protein</fullName>
    </submittedName>
</protein>
<sequence>MNCAGGQDKKAKTPVEETNNHTSHHPINIQQKSETNMGASESSHRLQQKDNVRNRHSTPKVVDTSKTAESTYGTKATPKNNDTTERTNEAAAPERTNEAAAPGRTNEAAAPERTNEAAAPERNIQAAAPERINEAAAPERTNLNIKAAAPERNIKAAAPERTIEAAAPERTIEAAAPERTIEAAAPPERTNEAAAPERNIKAAAPERINEAAAPPERTNVAAPPERNIKAAAPERTNEAAAPERTIEATAPERNIEAAAPERNIQAAAHERTNEADAPERTNKAAAPERTNEAEAHESTNEATATERTNEATAHERNIENAAPERTTEAAAPEHTTEAAAPERTMETTPQAIDTGIFVYPQPGHSSSNQGNVPITNTAPHASTQARAPEGASARAPEGATAHNVPLATSTENASSSNPMSTDMTEPGPQRERFGNRRRRKLRQRTEKATRVTEEFFQEIHVFATKLRGQRQEIKAEDVQSALSKLEEGAKQWKQGLSSNLLEKIVWDKTEPVDNCISRLWKAVTPDPELNQDIQNTEAWAKKVDKAVDLTHNLKHYVEQFTNDIPILVRRPEQPSKNSGVAESDSEGSSEDSPSSSETRDVLFNDHSSPPTNRRIPDTETNNRDDQNIEPNHVGTDQPPSEATVEEDHILPSYVNVGDQVPKRQVQGRRKKLWHSQIGAVSNTPSMLALHENSPGTRAARLEIASVAGAVSESNEGSGSIIQPSSFGEGLESTSNVDRDSLRQDWTVSFQGNTNTSPLVFDITRIYRLLTSLDQINDIQYQKGMLPWLVISVFMKLFVHLDQQRQCGERRCLENTGETNANPRDAAGGFSVNRDVTNEDQQPRGSVTSTDFDDSAVDLVGVNPSNNRTNFNRTSHASTGSTSATNSDGSHRSYSSASTDADDSPTNELNVLSESNASGSDHIIPSDSRYTHEQSNHIDEEQQFTHDNEFRSHEVGSVQNQQQQYHRQEVSTTNLLKWIDSIIDEQINKEINRHGHSQNMALNHRARRRARSHRHFVGPTNVRHNRGSVSLHSNPYASMSDGDQSFQGGRSTAKQVAMAFPQMWSDKYLSGMISLIILEAEGLLISLDLKNSFLKRFLMYERQERQATQLKIVGAGCLNLVGSQPLCACKLDGSTVAVARMGFKLALVKCVRSNHPLQMERELTTKRQYSGMAYLEDNVLICSCFSQKQIDVVTRRGSQIETNMIIKDPDMRPEVLCYIPEGELIVAIVKGNNGSYLKGTSISGVNRFQTLIESNTENDWSVAHHGDVIVICCKNTNQFLQFTTNGELLGEINFQAHALDRPSSLTFDRKGRLFVANQGIPNNGIPPFTKPDIRGFSLS</sequence>
<feature type="compositionally biased region" description="Basic and acidic residues" evidence="1">
    <location>
        <begin position="42"/>
        <end position="53"/>
    </location>
</feature>
<feature type="compositionally biased region" description="Low complexity" evidence="1">
    <location>
        <begin position="230"/>
        <end position="243"/>
    </location>
</feature>
<feature type="compositionally biased region" description="Basic and acidic residues" evidence="1">
    <location>
        <begin position="307"/>
        <end position="318"/>
    </location>
</feature>
<name>A0AAV4ILZ6_9GAST</name>